<feature type="compositionally biased region" description="Acidic residues" evidence="5">
    <location>
        <begin position="51"/>
        <end position="61"/>
    </location>
</feature>
<feature type="compositionally biased region" description="Basic and acidic residues" evidence="5">
    <location>
        <begin position="2696"/>
        <end position="2706"/>
    </location>
</feature>
<gene>
    <name evidence="7" type="ORF">JD844_002231</name>
</gene>
<dbReference type="Proteomes" id="UP000826234">
    <property type="component" value="Unassembled WGS sequence"/>
</dbReference>
<name>A0ABQ7TBA1_PHRPL</name>
<dbReference type="Pfam" id="PF13833">
    <property type="entry name" value="EF-hand_8"/>
    <property type="match status" value="3"/>
</dbReference>
<dbReference type="Pfam" id="PF08242">
    <property type="entry name" value="Methyltransf_12"/>
    <property type="match status" value="1"/>
</dbReference>
<evidence type="ECO:0000256" key="1">
    <source>
        <dbReference type="ARBA" id="ARBA00022723"/>
    </source>
</evidence>
<evidence type="ECO:0000256" key="2">
    <source>
        <dbReference type="ARBA" id="ARBA00022737"/>
    </source>
</evidence>
<sequence length="2706" mass="305497">METPLKSIGSISQGLNEQAKEESISEEISEEIEGSKSQNQGEDDCKPPTEQAEDSIPEDLQEQSRGWTETLLETSEQQPQEERERSYTHPSSSWGKSTADWKDDLSSFLATEPDLSTHFDTLSLDSKISDLETTSWIEPELETPRVQFGYEELPYSLWKKTRRGWKNRIPKCSMTEHKVAFHDCCCSSAIERSKALYNLYTTFYDEEEFDPYLVEGAKAHGNLDFVDFLDVPVHKSKPSAIPTESKPSTVTWELCLLRMLKASPLHRQRKKRALQNAQQVFRKIKKDMVNIEDLEPILSSLGVTLSSKIVQEALGCTQITWDGKLNISEFLSAVKGPISHQRELDEYISLERGPCQDFTNLDDLDFQWQEKWCLLNKEILSDRADLITFYDPDEEIDLAQLQRGTNIPQKPVGLRQPNTTSPVCHIEEKDKGYQGIAWPKVRPGYTSQDTLFPLSSSLPFKESDNVKKQKTIRFAPAMDQNAPSAPFSIAQSANYEAIQKRKKKKTLSFQEHLPRRYDSEDDSPQASNSRKPGSERKGHPKGQSDQKALQDAFDVIHMLAGDNIKDHELWSILKKLGVDLNNKEFQELLKKADVEKDGMVNFNGFMVALGKTRLFTELAMLKNTIQAIEKIEGDKMIVHDLPFFVKNLGIRLSDQEFDQALKQVPVDGSGKVVVKDFIKVLTNIPYFSELSVLKHAIKAINNIQGNKVPLQDLKSTLKNMGICLYPKEYEELIQTTPIDKEGNVDIEQIKKKISKTERFKEMEALNNTIKAFSQFSDGKVKASDIEACLNNIGIHLTKSELAHATRSIEVSSVFEAILALKFIKEYKNMESKRVRRKMNTFGLQIANEVITQVLTSAQMTETGQARFNDFLRTLTRSQQFQTSAALADGFNILAKLKNGRIGVEDLQVLMKSFNMNLPSKDLSEALAFCSIDGNKTVNLKDFLRGVAHTSTFITSPVLKETFNAMSNIKDNQIHVDDLPKTLAGMGINLTPEELQQLKNSVTVSGDGTVNFKDIMMNITGTQSFAEFHALQKSFNVINATCKEKIKKEDLPAVLEGLGIQLSPDELQAALALVSIDESGKLDGTEVLKILSNAPQFSKLRALQNAMKIVENIKIEKMSVNELEKTLENMGVCLPKTVFNEVIKAVKIDANGKIDFKDFLLALGETEDFAEVEALQRAITTMDATCGSQLQINELQIALDNLGIHLSNEEFQEVLHAIKMDADGSVNLKDFLITLSKMKRFTDSASLHSNVCSFSKIKSEKIDVGELESMLNYLGIDLNKMEFQKALKSTSVDENGKVNFKEFLVNVMDNERFSKSSAVHDVYRLISVVDNDKVEVSQMKDVLDAIGITLTKEEMKEVQKNIPVDKMEEAMKTMNSIKQDKANIEELESIARRMDIHLSPDEIQQALKYVSKNEDDTVSVKDFMFGLTNTQRFSKSESAPGDTVAVEDVSSLLSSMGIQLTKEQLQDTLKHVKVDENGKVNITELMKSVGKTQSEADMDRVHFQDLDAVLTKMGIYLIKDEIQHALKYAHVDGDGRVNLNDFMNGLRKTVQLIAGAEGKVIEIGDLSSSLAKMGIHLTEEEMQEALKYVVLDRDKVAEGKVNLGEFMKWLRVVQLHPPSSDETMNFSEPTDTVQEIQGSSPAANNPKEEITVEKVPDVLVDGWTKEKKVDIDSLDAVLDEIGIHLTNKQLYEALKYAPMDADGKVELEPFMRGVNAILTTQKTGKSVDISNLESILADMGLHLTQDEVQQALRQTTLNKDGSVDLKDFMWAIQSLPSIQNKQVHINNLDSVLVGMGIYLSQEELQDALKMTKCNENGMVNLKDFIRACNATLTLSSMEVLQRIPPPCPYCDYHQLLLVLLLVIIIPPVLVKQQIKGKLATPSAAPYSNSYCLPENERQVNKQASMVKKGSRYPSKMSTTKSLKLPKVVEKHRCLPNSGRMFSSGTPSEVASFKGVKDLTKPQLEAFRDAYDTFSKDLDGNVDLSALETTAYKLGINLTEEEAFDELVYADTDGDGKVNFTDFLNIITDSKRFIQAVAPKKGDMETVDAQGILLFELVSKLVETSMLSRKTTVNIVSYYRKKFLEATGKKAWRADSIDEDAQRRRRAKKGTVAKARSTPMSAFAGAARICVMNDKELREYLEHLQGTIKPSESPYAQVPIFPLIPNRDILLKGRPKKDLQKLEAQRRMEPLSSFEDHFFRKKRWLKQEPQPSKAHKTSLTLTPDLTRRRLTLNNLDEIRKEVKRVTTAYRMSIALRERNKSLKLWRRLRGGEIGLETGNPTFYQTFSTYSWSWNVCQELLTPRELREYDNKLYRGASRLSGPAEKEIRAGGRQNGKVRISELLEVLKVTWPMPLLVEKSALLQFLCYKKEKEKFVKYFNRDNVEWSEEQEAAAQAKVQENSIQFVPQDQQDAYEANANKHWNDFYKTHENGFFKDRHWLFTEFPELAPNLCDSEVGTCVTRDAVRNARNSNLESSSVHGLDSVKNSILKRLTSESDSSDMIHQFHAEVIPGSKTSEEQKIREHDFPGSSATYRILEVGCGAGNTVFPILQTNNDPGLFVYCCDFSTTAVDLVKAHPEYDTSRCFAFVHDLCKSEMSFPMPEESLDVVILIFVLSSILPEKMQCIINRLSQLLKPGGMILLRDYDELDLLFSTAGLEKVQNMVDRRLQVNRGKQVTMYRVWIQCKYRKRPRQSGDGDLVEERTPSQHCS</sequence>
<evidence type="ECO:0000256" key="4">
    <source>
        <dbReference type="SAM" id="Coils"/>
    </source>
</evidence>
<dbReference type="CDD" id="cd02440">
    <property type="entry name" value="AdoMet_MTases"/>
    <property type="match status" value="1"/>
</dbReference>
<dbReference type="SUPFAM" id="SSF53335">
    <property type="entry name" value="S-adenosyl-L-methionine-dependent methyltransferases"/>
    <property type="match status" value="1"/>
</dbReference>
<organism evidence="7 8">
    <name type="scientific">Phrynosoma platyrhinos</name>
    <name type="common">Desert horned lizard</name>
    <dbReference type="NCBI Taxonomy" id="52577"/>
    <lineage>
        <taxon>Eukaryota</taxon>
        <taxon>Metazoa</taxon>
        <taxon>Chordata</taxon>
        <taxon>Craniata</taxon>
        <taxon>Vertebrata</taxon>
        <taxon>Euteleostomi</taxon>
        <taxon>Lepidosauria</taxon>
        <taxon>Squamata</taxon>
        <taxon>Bifurcata</taxon>
        <taxon>Unidentata</taxon>
        <taxon>Episquamata</taxon>
        <taxon>Toxicofera</taxon>
        <taxon>Iguania</taxon>
        <taxon>Phrynosomatidae</taxon>
        <taxon>Phrynosomatinae</taxon>
        <taxon>Phrynosoma</taxon>
    </lineage>
</organism>
<evidence type="ECO:0000313" key="8">
    <source>
        <dbReference type="Proteomes" id="UP000826234"/>
    </source>
</evidence>
<feature type="region of interest" description="Disordered" evidence="5">
    <location>
        <begin position="501"/>
        <end position="547"/>
    </location>
</feature>
<dbReference type="InterPro" id="IPR011992">
    <property type="entry name" value="EF-hand-dom_pair"/>
</dbReference>
<dbReference type="InterPro" id="IPR029063">
    <property type="entry name" value="SAM-dependent_MTases_sf"/>
</dbReference>
<accession>A0ABQ7TBA1</accession>
<dbReference type="PANTHER" id="PTHR22656">
    <property type="entry name" value="EF-HAND CALCIUM-BINDING DOMAIN-CONTAINING PROTEIN 13"/>
    <property type="match status" value="1"/>
</dbReference>
<keyword evidence="3" id="KW-0106">Calcium</keyword>
<dbReference type="Gene3D" id="1.10.238.10">
    <property type="entry name" value="EF-hand"/>
    <property type="match status" value="11"/>
</dbReference>
<reference evidence="7 8" key="1">
    <citation type="journal article" date="2022" name="Gigascience">
        <title>A chromosome-level genome assembly and annotation of the desert horned lizard, Phrynosoma platyrhinos, provides insight into chromosomal rearrangements among reptiles.</title>
        <authorList>
            <person name="Koochekian N."/>
            <person name="Ascanio A."/>
            <person name="Farleigh K."/>
            <person name="Card D.C."/>
            <person name="Schield D.R."/>
            <person name="Castoe T.A."/>
            <person name="Jezkova T."/>
        </authorList>
    </citation>
    <scope>NUCLEOTIDE SEQUENCE [LARGE SCALE GENOMIC DNA]</scope>
    <source>
        <strain evidence="7">NK-2021</strain>
    </source>
</reference>
<dbReference type="PROSITE" id="PS00018">
    <property type="entry name" value="EF_HAND_1"/>
    <property type="match status" value="1"/>
</dbReference>
<comment type="caution">
    <text evidence="7">The sequence shown here is derived from an EMBL/GenBank/DDBJ whole genome shotgun (WGS) entry which is preliminary data.</text>
</comment>
<dbReference type="InterPro" id="IPR002048">
    <property type="entry name" value="EF_hand_dom"/>
</dbReference>
<feature type="region of interest" description="Disordered" evidence="5">
    <location>
        <begin position="2687"/>
        <end position="2706"/>
    </location>
</feature>
<dbReference type="InterPro" id="IPR013217">
    <property type="entry name" value="Methyltransf_12"/>
</dbReference>
<feature type="domain" description="EF-hand" evidence="6">
    <location>
        <begin position="1996"/>
        <end position="2031"/>
    </location>
</feature>
<proteinExistence type="predicted"/>
<dbReference type="PROSITE" id="PS50222">
    <property type="entry name" value="EF_HAND_2"/>
    <property type="match status" value="2"/>
</dbReference>
<keyword evidence="4" id="KW-0175">Coiled coil</keyword>
<dbReference type="Gene3D" id="3.40.50.150">
    <property type="entry name" value="Vaccinia Virus protein VP39"/>
    <property type="match status" value="1"/>
</dbReference>
<dbReference type="SMART" id="SM00054">
    <property type="entry name" value="EFh"/>
    <property type="match status" value="14"/>
</dbReference>
<feature type="domain" description="EF-hand" evidence="6">
    <location>
        <begin position="652"/>
        <end position="687"/>
    </location>
</feature>
<evidence type="ECO:0000256" key="5">
    <source>
        <dbReference type="SAM" id="MobiDB-lite"/>
    </source>
</evidence>
<dbReference type="CDD" id="cd00051">
    <property type="entry name" value="EFh"/>
    <property type="match status" value="1"/>
</dbReference>
<keyword evidence="2" id="KW-0677">Repeat</keyword>
<evidence type="ECO:0000259" key="6">
    <source>
        <dbReference type="PROSITE" id="PS50222"/>
    </source>
</evidence>
<feature type="region of interest" description="Disordered" evidence="5">
    <location>
        <begin position="1"/>
        <end position="97"/>
    </location>
</feature>
<feature type="coiled-coil region" evidence="4">
    <location>
        <begin position="267"/>
        <end position="294"/>
    </location>
</feature>
<keyword evidence="1" id="KW-0479">Metal-binding</keyword>
<keyword evidence="8" id="KW-1185">Reference proteome</keyword>
<dbReference type="EMBL" id="JAIPUX010000521">
    <property type="protein sequence ID" value="KAH0626928.1"/>
    <property type="molecule type" value="Genomic_DNA"/>
</dbReference>
<dbReference type="SUPFAM" id="SSF47473">
    <property type="entry name" value="EF-hand"/>
    <property type="match status" value="10"/>
</dbReference>
<evidence type="ECO:0000313" key="7">
    <source>
        <dbReference type="EMBL" id="KAH0626928.1"/>
    </source>
</evidence>
<dbReference type="PANTHER" id="PTHR22656:SF1">
    <property type="entry name" value="EF-HAND CALCIUM-BINDING DOMAIN-CONTAINING PROTEIN 13"/>
    <property type="match status" value="1"/>
</dbReference>
<dbReference type="InterPro" id="IPR018247">
    <property type="entry name" value="EF_Hand_1_Ca_BS"/>
</dbReference>
<evidence type="ECO:0000256" key="3">
    <source>
        <dbReference type="ARBA" id="ARBA00022837"/>
    </source>
</evidence>
<protein>
    <recommendedName>
        <fullName evidence="6">EF-hand domain-containing protein</fullName>
    </recommendedName>
</protein>